<dbReference type="GO" id="GO:0005829">
    <property type="term" value="C:cytosol"/>
    <property type="evidence" value="ECO:0007669"/>
    <property type="project" value="TreeGrafter"/>
</dbReference>
<feature type="binding site" evidence="9">
    <location>
        <begin position="253"/>
        <end position="254"/>
    </location>
    <ligand>
        <name>ATP</name>
        <dbReference type="ChEBI" id="CHEBI:30616"/>
    </ligand>
</feature>
<feature type="binding site" evidence="9">
    <location>
        <begin position="12"/>
        <end position="14"/>
    </location>
    <ligand>
        <name>substrate</name>
    </ligand>
</feature>
<evidence type="ECO:0000256" key="9">
    <source>
        <dbReference type="HAMAP-Rule" id="MF_01987"/>
    </source>
</evidence>
<evidence type="ECO:0000313" key="13">
    <source>
        <dbReference type="Proteomes" id="UP000585721"/>
    </source>
</evidence>
<comment type="activity regulation">
    <text evidence="9">Activated by a monovalent cation that binds near, but not in, the active site. The most likely occupant of the site in vivo is potassium. Ion binding induces a conformational change that may alter substrate affinity.</text>
</comment>
<feature type="domain" description="Carbohydrate kinase PfkB" evidence="11">
    <location>
        <begin position="4"/>
        <end position="296"/>
    </location>
</feature>
<evidence type="ECO:0000313" key="12">
    <source>
        <dbReference type="EMBL" id="MBB6054975.1"/>
    </source>
</evidence>
<protein>
    <recommendedName>
        <fullName evidence="9 10">Ribokinase</fullName>
        <shortName evidence="9">RK</shortName>
        <ecNumber evidence="9 10">2.7.1.15</ecNumber>
    </recommendedName>
</protein>
<name>A0A841GI09_9GAMM</name>
<evidence type="ECO:0000256" key="1">
    <source>
        <dbReference type="ARBA" id="ARBA00022679"/>
    </source>
</evidence>
<evidence type="ECO:0000256" key="8">
    <source>
        <dbReference type="ARBA" id="ARBA00023277"/>
    </source>
</evidence>
<dbReference type="PANTHER" id="PTHR10584">
    <property type="entry name" value="SUGAR KINASE"/>
    <property type="match status" value="1"/>
</dbReference>
<dbReference type="InterPro" id="IPR029056">
    <property type="entry name" value="Ribokinase-like"/>
</dbReference>
<feature type="binding site" evidence="9">
    <location>
        <begin position="222"/>
        <end position="227"/>
    </location>
    <ligand>
        <name>ATP</name>
        <dbReference type="ChEBI" id="CHEBI:30616"/>
    </ligand>
</feature>
<comment type="similarity">
    <text evidence="9">Belongs to the carbohydrate kinase PfkB family. Ribokinase subfamily.</text>
</comment>
<keyword evidence="6 9" id="KW-0460">Magnesium</keyword>
<comment type="catalytic activity">
    <reaction evidence="9">
        <text>D-ribose + ATP = D-ribose 5-phosphate + ADP + H(+)</text>
        <dbReference type="Rhea" id="RHEA:13697"/>
        <dbReference type="ChEBI" id="CHEBI:15378"/>
        <dbReference type="ChEBI" id="CHEBI:30616"/>
        <dbReference type="ChEBI" id="CHEBI:47013"/>
        <dbReference type="ChEBI" id="CHEBI:78346"/>
        <dbReference type="ChEBI" id="CHEBI:456216"/>
        <dbReference type="EC" id="2.7.1.15"/>
    </reaction>
</comment>
<dbReference type="Proteomes" id="UP000585721">
    <property type="component" value="Unassembled WGS sequence"/>
</dbReference>
<dbReference type="NCBIfam" id="TIGR02152">
    <property type="entry name" value="D_ribokin_bact"/>
    <property type="match status" value="1"/>
</dbReference>
<keyword evidence="5 9" id="KW-0067">ATP-binding</keyword>
<comment type="caution">
    <text evidence="9">Lacks conserved residue(s) required for the propagation of feature annotation.</text>
</comment>
<comment type="subcellular location">
    <subcellularLocation>
        <location evidence="9">Cytoplasm</location>
    </subcellularLocation>
</comment>
<feature type="binding site" evidence="9">
    <location>
        <position position="248"/>
    </location>
    <ligand>
        <name>K(+)</name>
        <dbReference type="ChEBI" id="CHEBI:29103"/>
    </ligand>
</feature>
<dbReference type="PANTHER" id="PTHR10584:SF166">
    <property type="entry name" value="RIBOKINASE"/>
    <property type="match status" value="1"/>
</dbReference>
<keyword evidence="13" id="KW-1185">Reference proteome</keyword>
<dbReference type="HAMAP" id="MF_01987">
    <property type="entry name" value="Ribokinase"/>
    <property type="match status" value="1"/>
</dbReference>
<dbReference type="PRINTS" id="PR00990">
    <property type="entry name" value="RIBOKINASE"/>
</dbReference>
<evidence type="ECO:0000256" key="2">
    <source>
        <dbReference type="ARBA" id="ARBA00022723"/>
    </source>
</evidence>
<dbReference type="AlphaFoldDB" id="A0A841GI09"/>
<comment type="function">
    <text evidence="9">Catalyzes the phosphorylation of ribose at O-5 in a reaction requiring ATP and magnesium. The resulting D-ribose-5-phosphate can then be used either for sythesis of nucleotides, histidine, and tryptophan, or as a component of the pentose phosphate pathway.</text>
</comment>
<feature type="binding site" evidence="9">
    <location>
        <begin position="40"/>
        <end position="44"/>
    </location>
    <ligand>
        <name>substrate</name>
    </ligand>
</feature>
<feature type="active site" description="Proton acceptor" evidence="9">
    <location>
        <position position="254"/>
    </location>
</feature>
<dbReference type="InterPro" id="IPR011877">
    <property type="entry name" value="Ribokinase"/>
</dbReference>
<comment type="cofactor">
    <cofactor evidence="9">
        <name>Mg(2+)</name>
        <dbReference type="ChEBI" id="CHEBI:18420"/>
    </cofactor>
    <text evidence="9">Requires a divalent cation, most likely magnesium in vivo, as an electrophilic catalyst to aid phosphoryl group transfer. It is the chelate of the metal and the nucleotide that is the actual substrate.</text>
</comment>
<dbReference type="InterPro" id="IPR011611">
    <property type="entry name" value="PfkB_dom"/>
</dbReference>
<evidence type="ECO:0000256" key="4">
    <source>
        <dbReference type="ARBA" id="ARBA00022777"/>
    </source>
</evidence>
<dbReference type="SUPFAM" id="SSF53613">
    <property type="entry name" value="Ribokinase-like"/>
    <property type="match status" value="1"/>
</dbReference>
<dbReference type="CDD" id="cd01174">
    <property type="entry name" value="ribokinase"/>
    <property type="match status" value="1"/>
</dbReference>
<keyword evidence="9" id="KW-0963">Cytoplasm</keyword>
<evidence type="ECO:0000259" key="11">
    <source>
        <dbReference type="Pfam" id="PF00294"/>
    </source>
</evidence>
<dbReference type="GO" id="GO:0019303">
    <property type="term" value="P:D-ribose catabolic process"/>
    <property type="evidence" value="ECO:0007669"/>
    <property type="project" value="UniProtKB-UniRule"/>
</dbReference>
<dbReference type="GO" id="GO:0004747">
    <property type="term" value="F:ribokinase activity"/>
    <property type="evidence" value="ECO:0007669"/>
    <property type="project" value="UniProtKB-UniRule"/>
</dbReference>
<evidence type="ECO:0000256" key="5">
    <source>
        <dbReference type="ARBA" id="ARBA00022840"/>
    </source>
</evidence>
<comment type="caution">
    <text evidence="12">The sequence shown here is derived from an EMBL/GenBank/DDBJ whole genome shotgun (WGS) entry which is preliminary data.</text>
</comment>
<dbReference type="Pfam" id="PF00294">
    <property type="entry name" value="PfkB"/>
    <property type="match status" value="1"/>
</dbReference>
<dbReference type="EMBL" id="JACHGR010000002">
    <property type="protein sequence ID" value="MBB6054975.1"/>
    <property type="molecule type" value="Genomic_DNA"/>
</dbReference>
<evidence type="ECO:0000256" key="6">
    <source>
        <dbReference type="ARBA" id="ARBA00022842"/>
    </source>
</evidence>
<evidence type="ECO:0000256" key="7">
    <source>
        <dbReference type="ARBA" id="ARBA00022958"/>
    </source>
</evidence>
<dbReference type="GO" id="GO:0046872">
    <property type="term" value="F:metal ion binding"/>
    <property type="evidence" value="ECO:0007669"/>
    <property type="project" value="UniProtKB-KW"/>
</dbReference>
<keyword evidence="2 9" id="KW-0479">Metal-binding</keyword>
<dbReference type="InterPro" id="IPR002139">
    <property type="entry name" value="Ribo/fructo_kinase"/>
</dbReference>
<keyword evidence="7 9" id="KW-0630">Potassium</keyword>
<comment type="pathway">
    <text evidence="9">Carbohydrate metabolism; D-ribose degradation; D-ribose 5-phosphate from beta-D-ribopyranose: step 2/2.</text>
</comment>
<feature type="binding site" evidence="9">
    <location>
        <position position="284"/>
    </location>
    <ligand>
        <name>K(+)</name>
        <dbReference type="ChEBI" id="CHEBI:29103"/>
    </ligand>
</feature>
<organism evidence="12 13">
    <name type="scientific">Tolumonas osonensis</name>
    <dbReference type="NCBI Taxonomy" id="675874"/>
    <lineage>
        <taxon>Bacteria</taxon>
        <taxon>Pseudomonadati</taxon>
        <taxon>Pseudomonadota</taxon>
        <taxon>Gammaproteobacteria</taxon>
        <taxon>Aeromonadales</taxon>
        <taxon>Aeromonadaceae</taxon>
        <taxon>Tolumonas</taxon>
    </lineage>
</organism>
<evidence type="ECO:0000256" key="3">
    <source>
        <dbReference type="ARBA" id="ARBA00022741"/>
    </source>
</evidence>
<keyword evidence="4 9" id="KW-0418">Kinase</keyword>
<feature type="binding site" evidence="9">
    <location>
        <position position="287"/>
    </location>
    <ligand>
        <name>K(+)</name>
        <dbReference type="ChEBI" id="CHEBI:29103"/>
    </ligand>
</feature>
<dbReference type="EC" id="2.7.1.15" evidence="9 10"/>
<keyword evidence="1 9" id="KW-0808">Transferase</keyword>
<reference evidence="12 13" key="1">
    <citation type="submission" date="2020-08" db="EMBL/GenBank/DDBJ databases">
        <title>Genomic Encyclopedia of Type Strains, Phase IV (KMG-IV): sequencing the most valuable type-strain genomes for metagenomic binning, comparative biology and taxonomic classification.</title>
        <authorList>
            <person name="Goeker M."/>
        </authorList>
    </citation>
    <scope>NUCLEOTIDE SEQUENCE [LARGE SCALE GENOMIC DNA]</scope>
    <source>
        <strain evidence="12 13">DSM 22975</strain>
    </source>
</reference>
<evidence type="ECO:0000256" key="10">
    <source>
        <dbReference type="NCBIfam" id="TIGR02152"/>
    </source>
</evidence>
<dbReference type="GO" id="GO:0005524">
    <property type="term" value="F:ATP binding"/>
    <property type="evidence" value="ECO:0007669"/>
    <property type="project" value="UniProtKB-UniRule"/>
</dbReference>
<proteinExistence type="inferred from homology"/>
<keyword evidence="3 9" id="KW-0547">Nucleotide-binding</keyword>
<feature type="binding site" evidence="9">
    <location>
        <position position="289"/>
    </location>
    <ligand>
        <name>K(+)</name>
        <dbReference type="ChEBI" id="CHEBI:29103"/>
    </ligand>
</feature>
<keyword evidence="8 9" id="KW-0119">Carbohydrate metabolism</keyword>
<dbReference type="UniPathway" id="UPA00916">
    <property type="reaction ID" value="UER00889"/>
</dbReference>
<gene>
    <name evidence="9" type="primary">rbsK</name>
    <name evidence="12" type="ORF">HNR75_000847</name>
</gene>
<sequence length="314" mass="32963">MTGKVCVFGAFNVDVVARLSRFPRPGESMIAASSLMGAGGKGANQALAAARAGARVHYIGKVGTDSFAEFAKHHLDTSEINVCTLFHSQDKPTGNALIYVSEENGENMIGVDPGANLTVTEQEIESCLPVIKSSDLLLIQMENNPDAIVRLLQHAHDSNVYVILNPAPFQKIPDEALALADLLTPNSTEAELLTGIEVNDLDSAAQAARVLHNKGINNVLITLGLKGALLSTPSGRTHIPAYPAHPVDTTGAGDAFNGSLAACLSQGEKLEDAALFASAYASVSVERVGAAQAMPTRQEAMERMRQHASLAAAS</sequence>
<feature type="binding site" evidence="9">
    <location>
        <position position="186"/>
    </location>
    <ligand>
        <name>ATP</name>
        <dbReference type="ChEBI" id="CHEBI:30616"/>
    </ligand>
</feature>
<accession>A0A841GI09</accession>
<comment type="subunit">
    <text evidence="9">Homodimer.</text>
</comment>
<feature type="binding site" evidence="9">
    <location>
        <position position="254"/>
    </location>
    <ligand>
        <name>substrate</name>
    </ligand>
</feature>
<dbReference type="Gene3D" id="3.40.1190.20">
    <property type="match status" value="1"/>
</dbReference>
<feature type="binding site" evidence="9">
    <location>
        <position position="142"/>
    </location>
    <ligand>
        <name>substrate</name>
    </ligand>
</feature>
<dbReference type="RefSeq" id="WP_188025764.1">
    <property type="nucleotide sequence ID" value="NZ_JACHGR010000002.1"/>
</dbReference>
<feature type="binding site" evidence="9">
    <location>
        <position position="250"/>
    </location>
    <ligand>
        <name>K(+)</name>
        <dbReference type="ChEBI" id="CHEBI:29103"/>
    </ligand>
</feature>